<sequence>NYVAVVPFIVPAGVLLIPLWELATGVGIRGERCTTVIQCGTLQQELVWQEGVRPSQVWDLGSRVKCVCREGLEAARGSSRPSPTPFPPHTLPPPPFLAQRHHHLHPHASSALLPRTPPSGRGRELQ</sequence>
<accession>A0A8J4C0H4</accession>
<reference evidence="2" key="1">
    <citation type="journal article" date="2021" name="Proc. Natl. Acad. Sci. U.S.A.">
        <title>Three genomes in the algal genus Volvox reveal the fate of a haploid sex-determining region after a transition to homothallism.</title>
        <authorList>
            <person name="Yamamoto K."/>
            <person name="Hamaji T."/>
            <person name="Kawai-Toyooka H."/>
            <person name="Matsuzaki R."/>
            <person name="Takahashi F."/>
            <person name="Nishimura Y."/>
            <person name="Kawachi M."/>
            <person name="Noguchi H."/>
            <person name="Minakuchi Y."/>
            <person name="Umen J.G."/>
            <person name="Toyoda A."/>
            <person name="Nozaki H."/>
        </authorList>
    </citation>
    <scope>NUCLEOTIDE SEQUENCE</scope>
    <source>
        <strain evidence="2">NIES-3780</strain>
    </source>
</reference>
<protein>
    <submittedName>
        <fullName evidence="2">Uncharacterized protein</fullName>
    </submittedName>
</protein>
<organism evidence="2 3">
    <name type="scientific">Volvox africanus</name>
    <dbReference type="NCBI Taxonomy" id="51714"/>
    <lineage>
        <taxon>Eukaryota</taxon>
        <taxon>Viridiplantae</taxon>
        <taxon>Chlorophyta</taxon>
        <taxon>core chlorophytes</taxon>
        <taxon>Chlorophyceae</taxon>
        <taxon>CS clade</taxon>
        <taxon>Chlamydomonadales</taxon>
        <taxon>Volvocaceae</taxon>
        <taxon>Volvox</taxon>
    </lineage>
</organism>
<dbReference type="AlphaFoldDB" id="A0A8J4C0H4"/>
<name>A0A8J4C0H4_9CHLO</name>
<evidence type="ECO:0000256" key="1">
    <source>
        <dbReference type="SAM" id="MobiDB-lite"/>
    </source>
</evidence>
<comment type="caution">
    <text evidence="2">The sequence shown here is derived from an EMBL/GenBank/DDBJ whole genome shotgun (WGS) entry which is preliminary data.</text>
</comment>
<feature type="region of interest" description="Disordered" evidence="1">
    <location>
        <begin position="74"/>
        <end position="126"/>
    </location>
</feature>
<dbReference type="Proteomes" id="UP000747399">
    <property type="component" value="Unassembled WGS sequence"/>
</dbReference>
<evidence type="ECO:0000313" key="2">
    <source>
        <dbReference type="EMBL" id="GIL68970.1"/>
    </source>
</evidence>
<feature type="compositionally biased region" description="Pro residues" evidence="1">
    <location>
        <begin position="82"/>
        <end position="96"/>
    </location>
</feature>
<keyword evidence="3" id="KW-1185">Reference proteome</keyword>
<dbReference type="EMBL" id="BNCO01000211">
    <property type="protein sequence ID" value="GIL68970.1"/>
    <property type="molecule type" value="Genomic_DNA"/>
</dbReference>
<proteinExistence type="predicted"/>
<evidence type="ECO:0000313" key="3">
    <source>
        <dbReference type="Proteomes" id="UP000747399"/>
    </source>
</evidence>
<feature type="non-terminal residue" evidence="2">
    <location>
        <position position="1"/>
    </location>
</feature>
<gene>
    <name evidence="2" type="ORF">Vafri_22262</name>
</gene>